<name>A0A0C3NL20_PISTI</name>
<keyword evidence="2" id="KW-1185">Reference proteome</keyword>
<accession>A0A0C3NL20</accession>
<gene>
    <name evidence="1" type="ORF">M404DRAFT_1002793</name>
</gene>
<proteinExistence type="predicted"/>
<dbReference type="HOGENOM" id="CLU_1993555_0_0_1"/>
<reference evidence="2" key="2">
    <citation type="submission" date="2015-01" db="EMBL/GenBank/DDBJ databases">
        <title>Evolutionary Origins and Diversification of the Mycorrhizal Mutualists.</title>
        <authorList>
            <consortium name="DOE Joint Genome Institute"/>
            <consortium name="Mycorrhizal Genomics Consortium"/>
            <person name="Kohler A."/>
            <person name="Kuo A."/>
            <person name="Nagy L.G."/>
            <person name="Floudas D."/>
            <person name="Copeland A."/>
            <person name="Barry K.W."/>
            <person name="Cichocki N."/>
            <person name="Veneault-Fourrey C."/>
            <person name="LaButti K."/>
            <person name="Lindquist E.A."/>
            <person name="Lipzen A."/>
            <person name="Lundell T."/>
            <person name="Morin E."/>
            <person name="Murat C."/>
            <person name="Riley R."/>
            <person name="Ohm R."/>
            <person name="Sun H."/>
            <person name="Tunlid A."/>
            <person name="Henrissat B."/>
            <person name="Grigoriev I.V."/>
            <person name="Hibbett D.S."/>
            <person name="Martin F."/>
        </authorList>
    </citation>
    <scope>NUCLEOTIDE SEQUENCE [LARGE SCALE GENOMIC DNA]</scope>
    <source>
        <strain evidence="2">Marx 270</strain>
    </source>
</reference>
<evidence type="ECO:0000313" key="2">
    <source>
        <dbReference type="Proteomes" id="UP000054217"/>
    </source>
</evidence>
<dbReference type="EMBL" id="KN831986">
    <property type="protein sequence ID" value="KIO01665.1"/>
    <property type="molecule type" value="Genomic_DNA"/>
</dbReference>
<dbReference type="Proteomes" id="UP000054217">
    <property type="component" value="Unassembled WGS sequence"/>
</dbReference>
<sequence length="125" mass="14278">MTHILRQQPSQASASRCFRIHVHSYHILIIVSRISPLITHPNSWILRWKASTCSPQAPQTLLPTDGQKHKIRPPNCHINCCTWHRQHTFVSPRVQADTDMDTPPKLSAQTVLRTTISSSNLWKVS</sequence>
<evidence type="ECO:0000313" key="1">
    <source>
        <dbReference type="EMBL" id="KIO01665.1"/>
    </source>
</evidence>
<dbReference type="InParanoid" id="A0A0C3NL20"/>
<organism evidence="1 2">
    <name type="scientific">Pisolithus tinctorius Marx 270</name>
    <dbReference type="NCBI Taxonomy" id="870435"/>
    <lineage>
        <taxon>Eukaryota</taxon>
        <taxon>Fungi</taxon>
        <taxon>Dikarya</taxon>
        <taxon>Basidiomycota</taxon>
        <taxon>Agaricomycotina</taxon>
        <taxon>Agaricomycetes</taxon>
        <taxon>Agaricomycetidae</taxon>
        <taxon>Boletales</taxon>
        <taxon>Sclerodermatineae</taxon>
        <taxon>Pisolithaceae</taxon>
        <taxon>Pisolithus</taxon>
    </lineage>
</organism>
<dbReference type="AlphaFoldDB" id="A0A0C3NL20"/>
<reference evidence="1 2" key="1">
    <citation type="submission" date="2014-04" db="EMBL/GenBank/DDBJ databases">
        <authorList>
            <consortium name="DOE Joint Genome Institute"/>
            <person name="Kuo A."/>
            <person name="Kohler A."/>
            <person name="Costa M.D."/>
            <person name="Nagy L.G."/>
            <person name="Floudas D."/>
            <person name="Copeland A."/>
            <person name="Barry K.W."/>
            <person name="Cichocki N."/>
            <person name="Veneault-Fourrey C."/>
            <person name="LaButti K."/>
            <person name="Lindquist E.A."/>
            <person name="Lipzen A."/>
            <person name="Lundell T."/>
            <person name="Morin E."/>
            <person name="Murat C."/>
            <person name="Sun H."/>
            <person name="Tunlid A."/>
            <person name="Henrissat B."/>
            <person name="Grigoriev I.V."/>
            <person name="Hibbett D.S."/>
            <person name="Martin F."/>
            <person name="Nordberg H.P."/>
            <person name="Cantor M.N."/>
            <person name="Hua S.X."/>
        </authorList>
    </citation>
    <scope>NUCLEOTIDE SEQUENCE [LARGE SCALE GENOMIC DNA]</scope>
    <source>
        <strain evidence="1 2">Marx 270</strain>
    </source>
</reference>
<protein>
    <submittedName>
        <fullName evidence="1">Uncharacterized protein</fullName>
    </submittedName>
</protein>